<name>A0A0D1Y9P0_9EURO</name>
<keyword evidence="1" id="KW-0732">Signal</keyword>
<dbReference type="EMBL" id="KN846953">
    <property type="protein sequence ID" value="KIV79667.1"/>
    <property type="molecule type" value="Genomic_DNA"/>
</dbReference>
<organism evidence="2 3">
    <name type="scientific">Exophiala sideris</name>
    <dbReference type="NCBI Taxonomy" id="1016849"/>
    <lineage>
        <taxon>Eukaryota</taxon>
        <taxon>Fungi</taxon>
        <taxon>Dikarya</taxon>
        <taxon>Ascomycota</taxon>
        <taxon>Pezizomycotina</taxon>
        <taxon>Eurotiomycetes</taxon>
        <taxon>Chaetothyriomycetidae</taxon>
        <taxon>Chaetothyriales</taxon>
        <taxon>Herpotrichiellaceae</taxon>
        <taxon>Exophiala</taxon>
    </lineage>
</organism>
<feature type="signal peptide" evidence="1">
    <location>
        <begin position="1"/>
        <end position="20"/>
    </location>
</feature>
<evidence type="ECO:0000313" key="3">
    <source>
        <dbReference type="Proteomes" id="UP000053599"/>
    </source>
</evidence>
<evidence type="ECO:0000313" key="2">
    <source>
        <dbReference type="EMBL" id="KIV79667.1"/>
    </source>
</evidence>
<sequence length="104" mass="11669">MSIILPCILTLHLPCQEGTASRRGGESLNNAVQVQLSHVCSPLPLSLRSIEIDAHKTHLLGPETFSFCGTGETTFDKRRLRWCTGRRCILWCDQILSHCWIVPP</sequence>
<dbReference type="HOGENOM" id="CLU_2250189_0_0_1"/>
<gene>
    <name evidence="2" type="ORF">PV11_07215</name>
</gene>
<accession>A0A0D1Y9P0</accession>
<proteinExistence type="predicted"/>
<evidence type="ECO:0000256" key="1">
    <source>
        <dbReference type="SAM" id="SignalP"/>
    </source>
</evidence>
<feature type="chain" id="PRO_5002236814" description="Secreted protein" evidence="1">
    <location>
        <begin position="21"/>
        <end position="104"/>
    </location>
</feature>
<evidence type="ECO:0008006" key="4">
    <source>
        <dbReference type="Google" id="ProtNLM"/>
    </source>
</evidence>
<dbReference type="AlphaFoldDB" id="A0A0D1Y9P0"/>
<protein>
    <recommendedName>
        <fullName evidence="4">Secreted protein</fullName>
    </recommendedName>
</protein>
<reference evidence="2 3" key="1">
    <citation type="submission" date="2015-01" db="EMBL/GenBank/DDBJ databases">
        <title>The Genome Sequence of Exophiala sideris CBS121828.</title>
        <authorList>
            <consortium name="The Broad Institute Genomics Platform"/>
            <person name="Cuomo C."/>
            <person name="de Hoog S."/>
            <person name="Gorbushina A."/>
            <person name="Stielow B."/>
            <person name="Teixiera M."/>
            <person name="Abouelleil A."/>
            <person name="Chapman S.B."/>
            <person name="Priest M."/>
            <person name="Young S.K."/>
            <person name="Wortman J."/>
            <person name="Nusbaum C."/>
            <person name="Birren B."/>
        </authorList>
    </citation>
    <scope>NUCLEOTIDE SEQUENCE [LARGE SCALE GENOMIC DNA]</scope>
    <source>
        <strain evidence="2 3">CBS 121828</strain>
    </source>
</reference>
<dbReference type="Proteomes" id="UP000053599">
    <property type="component" value="Unassembled WGS sequence"/>
</dbReference>